<dbReference type="EMBL" id="LBXN01000056">
    <property type="protein sequence ID" value="KKR31939.1"/>
    <property type="molecule type" value="Genomic_DNA"/>
</dbReference>
<dbReference type="AlphaFoldDB" id="A0A0G0PUT9"/>
<dbReference type="InterPro" id="IPR037523">
    <property type="entry name" value="VOC_core"/>
</dbReference>
<dbReference type="Pfam" id="PF00903">
    <property type="entry name" value="Glyoxalase"/>
    <property type="match status" value="1"/>
</dbReference>
<evidence type="ECO:0000259" key="1">
    <source>
        <dbReference type="PROSITE" id="PS51819"/>
    </source>
</evidence>
<reference evidence="2 3" key="1">
    <citation type="journal article" date="2015" name="Nature">
        <title>rRNA introns, odd ribosomes, and small enigmatic genomes across a large radiation of phyla.</title>
        <authorList>
            <person name="Brown C.T."/>
            <person name="Hug L.A."/>
            <person name="Thomas B.C."/>
            <person name="Sharon I."/>
            <person name="Castelle C.J."/>
            <person name="Singh A."/>
            <person name="Wilkins M.J."/>
            <person name="Williams K.H."/>
            <person name="Banfield J.F."/>
        </authorList>
    </citation>
    <scope>NUCLEOTIDE SEQUENCE [LARGE SCALE GENOMIC DNA]</scope>
</reference>
<dbReference type="Proteomes" id="UP000034539">
    <property type="component" value="Unassembled WGS sequence"/>
</dbReference>
<evidence type="ECO:0000313" key="2">
    <source>
        <dbReference type="EMBL" id="KKR31939.1"/>
    </source>
</evidence>
<accession>A0A0G0PUT9</accession>
<dbReference type="InterPro" id="IPR029068">
    <property type="entry name" value="Glyas_Bleomycin-R_OHBP_Dase"/>
</dbReference>
<gene>
    <name evidence="2" type="ORF">UT63_C0056G0003</name>
</gene>
<dbReference type="Gene3D" id="3.10.180.10">
    <property type="entry name" value="2,3-Dihydroxybiphenyl 1,2-Dioxygenase, domain 1"/>
    <property type="match status" value="1"/>
</dbReference>
<dbReference type="PROSITE" id="PS51819">
    <property type="entry name" value="VOC"/>
    <property type="match status" value="1"/>
</dbReference>
<organism evidence="2 3">
    <name type="scientific">Candidatus Gottesmanbacteria bacterium GW2011_GWC2_39_8</name>
    <dbReference type="NCBI Taxonomy" id="1618450"/>
    <lineage>
        <taxon>Bacteria</taxon>
        <taxon>Candidatus Gottesmaniibacteriota</taxon>
    </lineage>
</organism>
<proteinExistence type="predicted"/>
<protein>
    <recommendedName>
        <fullName evidence="1">VOC domain-containing protein</fullName>
    </recommendedName>
</protein>
<dbReference type="SUPFAM" id="SSF54593">
    <property type="entry name" value="Glyoxalase/Bleomycin resistance protein/Dihydroxybiphenyl dioxygenase"/>
    <property type="match status" value="1"/>
</dbReference>
<sequence>MFSKYRILIFTENPDELMKFYRDVLELPLDEANSLKLPNDYGYMFTVNGDWKLWIGRHSGIKGASKEPFRHIFNLYVGSVGEWYDKIKSRGAKIVSEPCETPFSTPEKPFWVSTFLDPENNCFQFMGLP</sequence>
<feature type="domain" description="VOC" evidence="1">
    <location>
        <begin position="3"/>
        <end position="128"/>
    </location>
</feature>
<name>A0A0G0PUT9_9BACT</name>
<comment type="caution">
    <text evidence="2">The sequence shown here is derived from an EMBL/GenBank/DDBJ whole genome shotgun (WGS) entry which is preliminary data.</text>
</comment>
<dbReference type="InterPro" id="IPR004360">
    <property type="entry name" value="Glyas_Fos-R_dOase_dom"/>
</dbReference>
<evidence type="ECO:0000313" key="3">
    <source>
        <dbReference type="Proteomes" id="UP000034539"/>
    </source>
</evidence>